<dbReference type="InterPro" id="IPR010310">
    <property type="entry name" value="T7SS_ESAT-6-like"/>
</dbReference>
<dbReference type="Proteomes" id="UP001108029">
    <property type="component" value="Unassembled WGS sequence"/>
</dbReference>
<dbReference type="RefSeq" id="WP_232645994.1">
    <property type="nucleotide sequence ID" value="NZ_JAJSBI010000001.1"/>
</dbReference>
<dbReference type="SUPFAM" id="SSF140453">
    <property type="entry name" value="EsxAB dimer-like"/>
    <property type="match status" value="1"/>
</dbReference>
<keyword evidence="4" id="KW-1185">Reference proteome</keyword>
<accession>A0A9Q3Z3N2</accession>
<name>A0A9Q3Z3N2_9ACTN</name>
<protein>
    <recommendedName>
        <fullName evidence="1">ESAT-6-like protein</fullName>
    </recommendedName>
</protein>
<keyword evidence="2" id="KW-0175">Coiled coil</keyword>
<dbReference type="Pfam" id="PF06013">
    <property type="entry name" value="WXG100"/>
    <property type="match status" value="1"/>
</dbReference>
<dbReference type="AlphaFoldDB" id="A0A9Q3Z3N2"/>
<comment type="caution">
    <text evidence="3">The sequence shown here is derived from an EMBL/GenBank/DDBJ whole genome shotgun (WGS) entry which is preliminary data.</text>
</comment>
<dbReference type="NCBIfam" id="TIGR03930">
    <property type="entry name" value="WXG100_ESAT6"/>
    <property type="match status" value="1"/>
</dbReference>
<feature type="coiled-coil region" evidence="2">
    <location>
        <begin position="12"/>
        <end position="43"/>
    </location>
</feature>
<dbReference type="EMBL" id="JAJSBI010000001">
    <property type="protein sequence ID" value="MCD9872098.1"/>
    <property type="molecule type" value="Genomic_DNA"/>
</dbReference>
<evidence type="ECO:0000256" key="1">
    <source>
        <dbReference type="RuleBase" id="RU362001"/>
    </source>
</evidence>
<dbReference type="Gene3D" id="1.10.287.1060">
    <property type="entry name" value="ESAT-6-like"/>
    <property type="match status" value="1"/>
</dbReference>
<dbReference type="InterPro" id="IPR036689">
    <property type="entry name" value="ESAT-6-like_sf"/>
</dbReference>
<evidence type="ECO:0000313" key="3">
    <source>
        <dbReference type="EMBL" id="MCD9872098.1"/>
    </source>
</evidence>
<proteinExistence type="inferred from homology"/>
<reference evidence="3" key="1">
    <citation type="submission" date="2021-12" db="EMBL/GenBank/DDBJ databases">
        <authorList>
            <person name="Lee J.-H."/>
            <person name="Kim S.-B."/>
        </authorList>
    </citation>
    <scope>NUCLEOTIDE SEQUENCE</scope>
    <source>
        <strain evidence="3">NR30</strain>
    </source>
</reference>
<sequence>MPGELKVHFETLAEATEELDSVAKALEEHLAELDRAVSRIAESWEGDAHEAFHGYYQQWSSASRSLHRTVRTLHKSLRTAHGNYSAARAANLRMWGRR</sequence>
<evidence type="ECO:0000256" key="2">
    <source>
        <dbReference type="SAM" id="Coils"/>
    </source>
</evidence>
<comment type="similarity">
    <text evidence="1">Belongs to the WXG100 family.</text>
</comment>
<evidence type="ECO:0000313" key="4">
    <source>
        <dbReference type="Proteomes" id="UP001108029"/>
    </source>
</evidence>
<organism evidence="3 4">
    <name type="scientific">Streptomyces guryensis</name>
    <dbReference type="NCBI Taxonomy" id="2886947"/>
    <lineage>
        <taxon>Bacteria</taxon>
        <taxon>Bacillati</taxon>
        <taxon>Actinomycetota</taxon>
        <taxon>Actinomycetes</taxon>
        <taxon>Kitasatosporales</taxon>
        <taxon>Streptomycetaceae</taxon>
        <taxon>Streptomyces</taxon>
    </lineage>
</organism>
<gene>
    <name evidence="3" type="ORF">LJ657_00025</name>
</gene>